<dbReference type="Proteomes" id="UP000005222">
    <property type="component" value="Chromosome J"/>
</dbReference>
<dbReference type="InterPro" id="IPR013088">
    <property type="entry name" value="Znf_NHR/GATA"/>
</dbReference>
<evidence type="ECO:0000256" key="2">
    <source>
        <dbReference type="SAM" id="MobiDB-lite"/>
    </source>
</evidence>
<reference evidence="4 5" key="1">
    <citation type="journal article" date="2012" name="G3 (Bethesda)">
        <title>Pichia sorbitophila, an interspecies yeast hybrid reveals early steps of genome resolution following polyploidization.</title>
        <authorList>
            <person name="Leh Louis V."/>
            <person name="Despons L."/>
            <person name="Friedrich A."/>
            <person name="Martin T."/>
            <person name="Durrens P."/>
            <person name="Casaregola S."/>
            <person name="Neuveglise C."/>
            <person name="Fairhead C."/>
            <person name="Marck C."/>
            <person name="Cruz J.A."/>
            <person name="Straub M.L."/>
            <person name="Kugler V."/>
            <person name="Sacerdot C."/>
            <person name="Uzunov Z."/>
            <person name="Thierry A."/>
            <person name="Weiss S."/>
            <person name="Bleykasten C."/>
            <person name="De Montigny J."/>
            <person name="Jacques N."/>
            <person name="Jung P."/>
            <person name="Lemaire M."/>
            <person name="Mallet S."/>
            <person name="Morel G."/>
            <person name="Richard G.F."/>
            <person name="Sarkar A."/>
            <person name="Savel G."/>
            <person name="Schacherer J."/>
            <person name="Seret M.L."/>
            <person name="Talla E."/>
            <person name="Samson G."/>
            <person name="Jubin C."/>
            <person name="Poulain J."/>
            <person name="Vacherie B."/>
            <person name="Barbe V."/>
            <person name="Pelletier E."/>
            <person name="Sherman D.J."/>
            <person name="Westhof E."/>
            <person name="Weissenbach J."/>
            <person name="Baret P.V."/>
            <person name="Wincker P."/>
            <person name="Gaillardin C."/>
            <person name="Dujon B."/>
            <person name="Souciet J.L."/>
        </authorList>
    </citation>
    <scope>NUCLEOTIDE SEQUENCE [LARGE SCALE GENOMIC DNA]</scope>
    <source>
        <strain evidence="5">ATCC MYA-4447 / BCRC 22081 / CBS 7064 / NBRC 10061 / NRRL Y-12695</strain>
    </source>
</reference>
<dbReference type="Pfam" id="PF00320">
    <property type="entry name" value="GATA"/>
    <property type="match status" value="1"/>
</dbReference>
<dbReference type="CDD" id="cd00202">
    <property type="entry name" value="ZnF_GATA"/>
    <property type="match status" value="1"/>
</dbReference>
<organism evidence="4 5">
    <name type="scientific">Pichia sorbitophila (strain ATCC MYA-4447 / BCRC 22081 / CBS 7064 / NBRC 10061 / NRRL Y-12695)</name>
    <name type="common">Hybrid yeast</name>
    <dbReference type="NCBI Taxonomy" id="559304"/>
    <lineage>
        <taxon>Eukaryota</taxon>
        <taxon>Fungi</taxon>
        <taxon>Dikarya</taxon>
        <taxon>Ascomycota</taxon>
        <taxon>Saccharomycotina</taxon>
        <taxon>Pichiomycetes</taxon>
        <taxon>Debaryomycetaceae</taxon>
        <taxon>Millerozyma</taxon>
    </lineage>
</organism>
<dbReference type="InParanoid" id="G8YBF2"/>
<keyword evidence="1" id="KW-0862">Zinc</keyword>
<sequence>MSAVKTEMINNRLNALGQRHMRTGSYSELMSKFRASISSRMSANMHLDVDASKRKRVFGDIVRESEDIGNHANKRPRTAPPSPHSPTHASHKTEYKSVSHTSKIGANLRSRSLSPHKAPENIPHTEAKTNDRKNSIDTPEKKQSAPARLPSISAVLAEAESMSRVHAQYQPITPTVSLDYFDTYKPNDEQWRCGIMDTIRQSSTKFNMNQYGYLQQHAGQHPECRPRPSFDSRISSKIAQRSSADIYPPCISEKIYSKRKINFPYESNYTYLNKTYLNDVENYPEYLELARSLIHLSKPIDVTPKQQSVQQHNQIPNIEFPPLTPSSANSATNNSMSYRQSYVTQKHTSEAPYTNESDPLTVTPSKQSHHNIYGPQSVTSPRETHSKPIFIPMTPPSSKSNLKSEHVHSPTKSQAPRMCISCGSEQSPCWRPSWSIKEGQLCNSCGLRYKKTSARCLNKECKKIPAKGEWSLMQSKGKTIFEDGTAEYSCLDCGFKVEVKK</sequence>
<dbReference type="GO" id="GO:0006355">
    <property type="term" value="P:regulation of DNA-templated transcription"/>
    <property type="evidence" value="ECO:0007669"/>
    <property type="project" value="InterPro"/>
</dbReference>
<feature type="region of interest" description="Disordered" evidence="2">
    <location>
        <begin position="63"/>
        <end position="148"/>
    </location>
</feature>
<feature type="compositionally biased region" description="Polar residues" evidence="2">
    <location>
        <begin position="98"/>
        <end position="113"/>
    </location>
</feature>
<dbReference type="AlphaFoldDB" id="G8YBF2"/>
<feature type="region of interest" description="Disordered" evidence="2">
    <location>
        <begin position="344"/>
        <end position="410"/>
    </location>
</feature>
<dbReference type="SMART" id="SM00401">
    <property type="entry name" value="ZnF_GATA"/>
    <property type="match status" value="1"/>
</dbReference>
<keyword evidence="1" id="KW-0863">Zinc-finger</keyword>
<dbReference type="OMA" id="THASHKT"/>
<feature type="domain" description="GATA-type" evidence="3">
    <location>
        <begin position="413"/>
        <end position="450"/>
    </location>
</feature>
<protein>
    <submittedName>
        <fullName evidence="4">Piso0_002001 protein</fullName>
    </submittedName>
</protein>
<feature type="compositionally biased region" description="Basic and acidic residues" evidence="2">
    <location>
        <begin position="117"/>
        <end position="143"/>
    </location>
</feature>
<dbReference type="STRING" id="559304.G8YBF2"/>
<gene>
    <name evidence="4" type="primary">Piso0_002001</name>
    <name evidence="4" type="ORF">GNLVRS01_PISO0J02539g</name>
</gene>
<dbReference type="InterPro" id="IPR000679">
    <property type="entry name" value="Znf_GATA"/>
</dbReference>
<keyword evidence="5" id="KW-1185">Reference proteome</keyword>
<dbReference type="OrthoDB" id="2162994at2759"/>
<dbReference type="PROSITE" id="PS50114">
    <property type="entry name" value="GATA_ZN_FINGER_2"/>
    <property type="match status" value="1"/>
</dbReference>
<dbReference type="EMBL" id="FO082050">
    <property type="protein sequence ID" value="CCE82283.1"/>
    <property type="molecule type" value="Genomic_DNA"/>
</dbReference>
<name>G8YBF2_PICSO</name>
<dbReference type="eggNOG" id="ENOG502QX5C">
    <property type="taxonomic scope" value="Eukaryota"/>
</dbReference>
<keyword evidence="1" id="KW-0479">Metal-binding</keyword>
<evidence type="ECO:0000313" key="5">
    <source>
        <dbReference type="Proteomes" id="UP000005222"/>
    </source>
</evidence>
<dbReference type="GO" id="GO:0043565">
    <property type="term" value="F:sequence-specific DNA binding"/>
    <property type="evidence" value="ECO:0007669"/>
    <property type="project" value="InterPro"/>
</dbReference>
<dbReference type="SUPFAM" id="SSF57716">
    <property type="entry name" value="Glucocorticoid receptor-like (DNA-binding domain)"/>
    <property type="match status" value="1"/>
</dbReference>
<evidence type="ECO:0000313" key="4">
    <source>
        <dbReference type="EMBL" id="CCE82283.1"/>
    </source>
</evidence>
<proteinExistence type="predicted"/>
<feature type="compositionally biased region" description="Polar residues" evidence="2">
    <location>
        <begin position="344"/>
        <end position="366"/>
    </location>
</feature>
<evidence type="ECO:0000256" key="1">
    <source>
        <dbReference type="PROSITE-ProRule" id="PRU00094"/>
    </source>
</evidence>
<accession>G8YBF2</accession>
<evidence type="ECO:0000259" key="3">
    <source>
        <dbReference type="PROSITE" id="PS50114"/>
    </source>
</evidence>
<dbReference type="Gene3D" id="3.30.50.10">
    <property type="entry name" value="Erythroid Transcription Factor GATA-1, subunit A"/>
    <property type="match status" value="1"/>
</dbReference>
<dbReference type="HOGENOM" id="CLU_027584_0_0_1"/>
<dbReference type="GO" id="GO:0008270">
    <property type="term" value="F:zinc ion binding"/>
    <property type="evidence" value="ECO:0007669"/>
    <property type="project" value="UniProtKB-KW"/>
</dbReference>